<dbReference type="EMBL" id="CAUYUJ010015725">
    <property type="protein sequence ID" value="CAK0857363.1"/>
    <property type="molecule type" value="Genomic_DNA"/>
</dbReference>
<dbReference type="Proteomes" id="UP001189429">
    <property type="component" value="Unassembled WGS sequence"/>
</dbReference>
<evidence type="ECO:0008006" key="3">
    <source>
        <dbReference type="Google" id="ProtNLM"/>
    </source>
</evidence>
<comment type="caution">
    <text evidence="1">The sequence shown here is derived from an EMBL/GenBank/DDBJ whole genome shotgun (WGS) entry which is preliminary data.</text>
</comment>
<proteinExistence type="predicted"/>
<gene>
    <name evidence="1" type="ORF">PCOR1329_LOCUS47500</name>
</gene>
<name>A0ABN9UES9_9DINO</name>
<evidence type="ECO:0000313" key="1">
    <source>
        <dbReference type="EMBL" id="CAK0857363.1"/>
    </source>
</evidence>
<organism evidence="1 2">
    <name type="scientific">Prorocentrum cordatum</name>
    <dbReference type="NCBI Taxonomy" id="2364126"/>
    <lineage>
        <taxon>Eukaryota</taxon>
        <taxon>Sar</taxon>
        <taxon>Alveolata</taxon>
        <taxon>Dinophyceae</taxon>
        <taxon>Prorocentrales</taxon>
        <taxon>Prorocentraceae</taxon>
        <taxon>Prorocentrum</taxon>
    </lineage>
</organism>
<keyword evidence="2" id="KW-1185">Reference proteome</keyword>
<reference evidence="1" key="1">
    <citation type="submission" date="2023-10" db="EMBL/GenBank/DDBJ databases">
        <authorList>
            <person name="Chen Y."/>
            <person name="Shah S."/>
            <person name="Dougan E. K."/>
            <person name="Thang M."/>
            <person name="Chan C."/>
        </authorList>
    </citation>
    <scope>NUCLEOTIDE SEQUENCE [LARGE SCALE GENOMIC DNA]</scope>
</reference>
<protein>
    <recommendedName>
        <fullName evidence="3">Small RNA 2'-O-methyltransferase</fullName>
    </recommendedName>
</protein>
<accession>A0ABN9UES9</accession>
<evidence type="ECO:0000313" key="2">
    <source>
        <dbReference type="Proteomes" id="UP001189429"/>
    </source>
</evidence>
<sequence>MHRLSVDIFAPGAEGCLRGLVDEGFDLVMSFEVAEHVPAQFHDRLVQMLAKATRRWPVFSAARPGQLGTGHLNESMGPRQEWQRMFEEQGLVYMPGLSGVARGAAYHYRGYDLFGNTIVMKHPSNLEPDTQQAAHSLCAMQQELPLRFFDSGGTCKETGTSLEERKNMTGERDRLEAQLWPSLTALTQSARSGAAPCNGSAQPAA</sequence>